<reference evidence="1" key="2">
    <citation type="journal article" date="2015" name="Fish Shellfish Immunol.">
        <title>Early steps in the European eel (Anguilla anguilla)-Vibrio vulnificus interaction in the gills: Role of the RtxA13 toxin.</title>
        <authorList>
            <person name="Callol A."/>
            <person name="Pajuelo D."/>
            <person name="Ebbesson L."/>
            <person name="Teles M."/>
            <person name="MacKenzie S."/>
            <person name="Amaro C."/>
        </authorList>
    </citation>
    <scope>NUCLEOTIDE SEQUENCE</scope>
</reference>
<name>A0A0E9R4T5_ANGAN</name>
<protein>
    <submittedName>
        <fullName evidence="1">Uncharacterized protein</fullName>
    </submittedName>
</protein>
<dbReference type="AlphaFoldDB" id="A0A0E9R4T5"/>
<sequence length="51" mass="5592">MINGKADAYMSVPGGSWTCPHRFSRTTPLAVFVIYCNAYGVFQVFDCVSAL</sequence>
<accession>A0A0E9R4T5</accession>
<dbReference type="EMBL" id="GBXM01084401">
    <property type="protein sequence ID" value="JAH24176.1"/>
    <property type="molecule type" value="Transcribed_RNA"/>
</dbReference>
<reference evidence="1" key="1">
    <citation type="submission" date="2014-11" db="EMBL/GenBank/DDBJ databases">
        <authorList>
            <person name="Amaro Gonzalez C."/>
        </authorList>
    </citation>
    <scope>NUCLEOTIDE SEQUENCE</scope>
</reference>
<proteinExistence type="predicted"/>
<organism evidence="1">
    <name type="scientific">Anguilla anguilla</name>
    <name type="common">European freshwater eel</name>
    <name type="synonym">Muraena anguilla</name>
    <dbReference type="NCBI Taxonomy" id="7936"/>
    <lineage>
        <taxon>Eukaryota</taxon>
        <taxon>Metazoa</taxon>
        <taxon>Chordata</taxon>
        <taxon>Craniata</taxon>
        <taxon>Vertebrata</taxon>
        <taxon>Euteleostomi</taxon>
        <taxon>Actinopterygii</taxon>
        <taxon>Neopterygii</taxon>
        <taxon>Teleostei</taxon>
        <taxon>Anguilliformes</taxon>
        <taxon>Anguillidae</taxon>
        <taxon>Anguilla</taxon>
    </lineage>
</organism>
<evidence type="ECO:0000313" key="1">
    <source>
        <dbReference type="EMBL" id="JAH24176.1"/>
    </source>
</evidence>